<dbReference type="PANTHER" id="PTHR43464">
    <property type="entry name" value="METHYLTRANSFERASE"/>
    <property type="match status" value="1"/>
</dbReference>
<dbReference type="Proteomes" id="UP000529795">
    <property type="component" value="Unassembled WGS sequence"/>
</dbReference>
<dbReference type="EMBL" id="JACIEV010000002">
    <property type="protein sequence ID" value="MBB4152967.1"/>
    <property type="molecule type" value="Genomic_DNA"/>
</dbReference>
<sequence length="496" mass="53321">MVQPPVDTVIATAQQHLAAGRVGEAAQLLSTAVSDARPEAAAALAPWLAKALGTITPPGYHPRFEADLLACFALPADHQLLARTTSRLLLHKYHGDIAGNPTAAADDRLLAAFLTRCLNVDPMMERCLIALRDVATAPWLVSALALQAEANEYIWPAAAALPKRPVPRAMYERPVDQRGLPPLLIDRFFAERAREAELAEAIPSFADWGGDVSAAVREHYEANPYPRWQALPTAGGSLTDFVRRLPGLADFPPPRHLLVAGCGTGYEAIHLAVTNPDAAVTAVDLSRAALGYAARKAGDAGVAIDWRQGDILTLPQTGIAADVATSTGVIHHMADPAAGLGAIAAAVRPGGLVRVAVYSRAARAIVALAHDLIAERGWRPDLDGIRALRSHILALPATDPLALLRHSDDFYSASGCRDLLFHQQETLFDLPGLLAMVRDRGLEPLALDIDMSAARLYATTFQALPDRAAFDRWHMLEQRHAGLFAGMYHLWCRKPG</sequence>
<dbReference type="AlphaFoldDB" id="A0A840FBP8"/>
<evidence type="ECO:0000259" key="1">
    <source>
        <dbReference type="Pfam" id="PF13649"/>
    </source>
</evidence>
<keyword evidence="2" id="KW-0489">Methyltransferase</keyword>
<organism evidence="2 3">
    <name type="scientific">Sphingomonas jinjuensis</name>
    <dbReference type="NCBI Taxonomy" id="535907"/>
    <lineage>
        <taxon>Bacteria</taxon>
        <taxon>Pseudomonadati</taxon>
        <taxon>Pseudomonadota</taxon>
        <taxon>Alphaproteobacteria</taxon>
        <taxon>Sphingomonadales</taxon>
        <taxon>Sphingomonadaceae</taxon>
        <taxon>Sphingomonas</taxon>
    </lineage>
</organism>
<reference evidence="2 3" key="1">
    <citation type="submission" date="2020-08" db="EMBL/GenBank/DDBJ databases">
        <title>Genomic Encyclopedia of Type Strains, Phase IV (KMG-IV): sequencing the most valuable type-strain genomes for metagenomic binning, comparative biology and taxonomic classification.</title>
        <authorList>
            <person name="Goeker M."/>
        </authorList>
    </citation>
    <scope>NUCLEOTIDE SEQUENCE [LARGE SCALE GENOMIC DNA]</scope>
    <source>
        <strain evidence="2 3">YC6723</strain>
    </source>
</reference>
<dbReference type="Pfam" id="PF13649">
    <property type="entry name" value="Methyltransf_25"/>
    <property type="match status" value="1"/>
</dbReference>
<gene>
    <name evidence="2" type="ORF">GGQ80_000855</name>
</gene>
<evidence type="ECO:0000313" key="2">
    <source>
        <dbReference type="EMBL" id="MBB4152967.1"/>
    </source>
</evidence>
<dbReference type="InterPro" id="IPR041698">
    <property type="entry name" value="Methyltransf_25"/>
</dbReference>
<dbReference type="RefSeq" id="WP_183982651.1">
    <property type="nucleotide sequence ID" value="NZ_JACIEV010000002.1"/>
</dbReference>
<dbReference type="GO" id="GO:0008168">
    <property type="term" value="F:methyltransferase activity"/>
    <property type="evidence" value="ECO:0007669"/>
    <property type="project" value="UniProtKB-KW"/>
</dbReference>
<dbReference type="InterPro" id="IPR029063">
    <property type="entry name" value="SAM-dependent_MTases_sf"/>
</dbReference>
<protein>
    <submittedName>
        <fullName evidence="2">SAM-dependent methyltransferase</fullName>
    </submittedName>
</protein>
<keyword evidence="3" id="KW-1185">Reference proteome</keyword>
<proteinExistence type="predicted"/>
<dbReference type="Gene3D" id="3.40.50.150">
    <property type="entry name" value="Vaccinia Virus protein VP39"/>
    <property type="match status" value="1"/>
</dbReference>
<accession>A0A840FBP8</accession>
<comment type="caution">
    <text evidence="2">The sequence shown here is derived from an EMBL/GenBank/DDBJ whole genome shotgun (WGS) entry which is preliminary data.</text>
</comment>
<dbReference type="CDD" id="cd02440">
    <property type="entry name" value="AdoMet_MTases"/>
    <property type="match status" value="1"/>
</dbReference>
<keyword evidence="2" id="KW-0808">Transferase</keyword>
<evidence type="ECO:0000313" key="3">
    <source>
        <dbReference type="Proteomes" id="UP000529795"/>
    </source>
</evidence>
<dbReference type="SUPFAM" id="SSF53335">
    <property type="entry name" value="S-adenosyl-L-methionine-dependent methyltransferases"/>
    <property type="match status" value="1"/>
</dbReference>
<dbReference type="GO" id="GO:0032259">
    <property type="term" value="P:methylation"/>
    <property type="evidence" value="ECO:0007669"/>
    <property type="project" value="UniProtKB-KW"/>
</dbReference>
<feature type="domain" description="Methyltransferase" evidence="1">
    <location>
        <begin position="259"/>
        <end position="351"/>
    </location>
</feature>
<name>A0A840FBP8_9SPHN</name>